<dbReference type="Proteomes" id="UP000264702">
    <property type="component" value="Unassembled WGS sequence"/>
</dbReference>
<dbReference type="InterPro" id="IPR035897">
    <property type="entry name" value="Toll_tir_struct_dom_sf"/>
</dbReference>
<evidence type="ECO:0000259" key="1">
    <source>
        <dbReference type="PROSITE" id="PS50104"/>
    </source>
</evidence>
<dbReference type="GO" id="GO:0007165">
    <property type="term" value="P:signal transduction"/>
    <property type="evidence" value="ECO:0007669"/>
    <property type="project" value="InterPro"/>
</dbReference>
<evidence type="ECO:0000313" key="2">
    <source>
        <dbReference type="EMBL" id="RFU16872.1"/>
    </source>
</evidence>
<dbReference type="OrthoDB" id="128728at2"/>
<proteinExistence type="predicted"/>
<evidence type="ECO:0000313" key="3">
    <source>
        <dbReference type="Proteomes" id="UP000264702"/>
    </source>
</evidence>
<dbReference type="Gene3D" id="3.40.50.10140">
    <property type="entry name" value="Toll/interleukin-1 receptor homology (TIR) domain"/>
    <property type="match status" value="1"/>
</dbReference>
<accession>A0A372IPI8</accession>
<dbReference type="Pfam" id="PF13676">
    <property type="entry name" value="TIR_2"/>
    <property type="match status" value="1"/>
</dbReference>
<dbReference type="AlphaFoldDB" id="A0A372IPI8"/>
<dbReference type="RefSeq" id="WP_117299040.1">
    <property type="nucleotide sequence ID" value="NZ_QVQT02000003.1"/>
</dbReference>
<dbReference type="SMART" id="SM00255">
    <property type="entry name" value="TIR"/>
    <property type="match status" value="1"/>
</dbReference>
<name>A0A372IPI8_9BACT</name>
<organism evidence="2 3">
    <name type="scientific">Paracidobacterium acidisoli</name>
    <dbReference type="NCBI Taxonomy" id="2303751"/>
    <lineage>
        <taxon>Bacteria</taxon>
        <taxon>Pseudomonadati</taxon>
        <taxon>Acidobacteriota</taxon>
        <taxon>Terriglobia</taxon>
        <taxon>Terriglobales</taxon>
        <taxon>Acidobacteriaceae</taxon>
        <taxon>Paracidobacterium</taxon>
    </lineage>
</organism>
<reference evidence="2 3" key="1">
    <citation type="submission" date="2018-08" db="EMBL/GenBank/DDBJ databases">
        <title>Acidipila sp. 4G-K13, an acidobacterium isolated from forest soil.</title>
        <authorList>
            <person name="Gao Z.-H."/>
            <person name="Qiu L.-H."/>
        </authorList>
    </citation>
    <scope>NUCLEOTIDE SEQUENCE [LARGE SCALE GENOMIC DNA]</scope>
    <source>
        <strain evidence="2 3">4G-K13</strain>
    </source>
</reference>
<protein>
    <submittedName>
        <fullName evidence="2">Toll/interleukin-1 receptor domain-containing protein</fullName>
    </submittedName>
</protein>
<keyword evidence="3" id="KW-1185">Reference proteome</keyword>
<dbReference type="PROSITE" id="PS50104">
    <property type="entry name" value="TIR"/>
    <property type="match status" value="1"/>
</dbReference>
<dbReference type="EMBL" id="QVQT01000003">
    <property type="protein sequence ID" value="RFU16872.1"/>
    <property type="molecule type" value="Genomic_DNA"/>
</dbReference>
<keyword evidence="2" id="KW-0675">Receptor</keyword>
<feature type="domain" description="TIR" evidence="1">
    <location>
        <begin position="4"/>
        <end position="136"/>
    </location>
</feature>
<dbReference type="InterPro" id="IPR000157">
    <property type="entry name" value="TIR_dom"/>
</dbReference>
<dbReference type="SUPFAM" id="SSF52200">
    <property type="entry name" value="Toll/Interleukin receptor TIR domain"/>
    <property type="match status" value="1"/>
</dbReference>
<comment type="caution">
    <text evidence="2">The sequence shown here is derived from an EMBL/GenBank/DDBJ whole genome shotgun (WGS) entry which is preliminary data.</text>
</comment>
<gene>
    <name evidence="2" type="ORF">D0Y96_09005</name>
</gene>
<sequence length="555" mass="61815">MTNFDFDVFISHASEDKAGFVTSLSNELRKHGLKVWFDKFTLKVGDSLHRSIEKGLARSRYGVVVFSPKFLTKNWPQAELDGLFAREMDGHKVILPIWHNISSARMKDALPMLADKVALRSSDGIEAVARSLVEVIRPELLELDNKKASAFEAADTFMAEARRKHPGYDFAIQSGSFSAPKLTGAPSAIANAKQRIQISVSDPAIIGTSPGGRIEFFGEGARKAIEFVRTGKPQKWESGEFRLLDWNVPLMPTHVEGSTLEVGIDNNLLNIPPKYMRVEVRSRPPIVFPIMEMKPVRLGTDEVEAILSDKETPLSISLVFSVGSNSLSNASREIDFTLSWETTGKKISECKNLIEAIDALRRGNVLRLIDIRLDKPIFESKARVASRTDPFAGTLRRTVLLASQIEKEFSVSLRMPEVVSEEDGESLLHLDCLLNDHPYQQVNDTQLRLTKADGEVGAGQLAFIRGELSATYTDVPSNYPGYFPLFGQQIATRNWVRVVELVPKEPCACLKEFSESPIGTQFSIEITAKGPVFLRWRDDSILRNIEVGSLAQLQL</sequence>